<proteinExistence type="predicted"/>
<gene>
    <name evidence="1" type="ORF">EYF80_002379</name>
</gene>
<protein>
    <submittedName>
        <fullName evidence="1">Uncharacterized protein</fullName>
    </submittedName>
</protein>
<comment type="caution">
    <text evidence="1">The sequence shown here is derived from an EMBL/GenBank/DDBJ whole genome shotgun (WGS) entry which is preliminary data.</text>
</comment>
<dbReference type="EMBL" id="SRLO01000011">
    <property type="protein sequence ID" value="TNN87177.1"/>
    <property type="molecule type" value="Genomic_DNA"/>
</dbReference>
<evidence type="ECO:0000313" key="2">
    <source>
        <dbReference type="Proteomes" id="UP000314294"/>
    </source>
</evidence>
<accession>A0A4Z2JAZ4</accession>
<sequence>MITEEAERQRAEANTFSITEGTSAVVPASLCSRAVARRPEDHVTHCQGTEFIQWLLAAALAAAQLFHTGRNSNRSLPLKQQRSVVAPEPVKAIEKGSCTSQNLVPRLPPG</sequence>
<dbReference type="AlphaFoldDB" id="A0A4Z2JAZ4"/>
<reference evidence="1 2" key="1">
    <citation type="submission" date="2019-03" db="EMBL/GenBank/DDBJ databases">
        <title>First draft genome of Liparis tanakae, snailfish: a comprehensive survey of snailfish specific genes.</title>
        <authorList>
            <person name="Kim W."/>
            <person name="Song I."/>
            <person name="Jeong J.-H."/>
            <person name="Kim D."/>
            <person name="Kim S."/>
            <person name="Ryu S."/>
            <person name="Song J.Y."/>
            <person name="Lee S.K."/>
        </authorList>
    </citation>
    <scope>NUCLEOTIDE SEQUENCE [LARGE SCALE GENOMIC DNA]</scope>
    <source>
        <tissue evidence="1">Muscle</tissue>
    </source>
</reference>
<name>A0A4Z2JAZ4_9TELE</name>
<organism evidence="1 2">
    <name type="scientific">Liparis tanakae</name>
    <name type="common">Tanaka's snailfish</name>
    <dbReference type="NCBI Taxonomy" id="230148"/>
    <lineage>
        <taxon>Eukaryota</taxon>
        <taxon>Metazoa</taxon>
        <taxon>Chordata</taxon>
        <taxon>Craniata</taxon>
        <taxon>Vertebrata</taxon>
        <taxon>Euteleostomi</taxon>
        <taxon>Actinopterygii</taxon>
        <taxon>Neopterygii</taxon>
        <taxon>Teleostei</taxon>
        <taxon>Neoteleostei</taxon>
        <taxon>Acanthomorphata</taxon>
        <taxon>Eupercaria</taxon>
        <taxon>Perciformes</taxon>
        <taxon>Cottioidei</taxon>
        <taxon>Cottales</taxon>
        <taxon>Liparidae</taxon>
        <taxon>Liparis</taxon>
    </lineage>
</organism>
<keyword evidence="2" id="KW-1185">Reference proteome</keyword>
<evidence type="ECO:0000313" key="1">
    <source>
        <dbReference type="EMBL" id="TNN87177.1"/>
    </source>
</evidence>
<dbReference type="Proteomes" id="UP000314294">
    <property type="component" value="Unassembled WGS sequence"/>
</dbReference>